<dbReference type="SUPFAM" id="SSF101936">
    <property type="entry name" value="DNA-binding pseudobarrel domain"/>
    <property type="match status" value="1"/>
</dbReference>
<keyword evidence="8" id="KW-1185">Reference proteome</keyword>
<sequence length="131" mass="15204">MDSCGRKIPKFVKFLSALDCCLNDMDVPRRYCTQYGESLPTTFRLKVRTGYEFSVDFDKRKQRISGLSLFYKHFGLKGGESLVFEYCGGYKFNLFILSDDFSEIEYPSIVHHFQTCQPVPGAFDLINVIYF</sequence>
<dbReference type="SMART" id="SM01019">
    <property type="entry name" value="B3"/>
    <property type="match status" value="1"/>
</dbReference>
<dbReference type="GO" id="GO:0003677">
    <property type="term" value="F:DNA binding"/>
    <property type="evidence" value="ECO:0007669"/>
    <property type="project" value="UniProtKB-KW"/>
</dbReference>
<dbReference type="Gene3D" id="2.40.330.10">
    <property type="entry name" value="DNA-binding pseudobarrel domain"/>
    <property type="match status" value="1"/>
</dbReference>
<dbReference type="Proteomes" id="UP001237642">
    <property type="component" value="Unassembled WGS sequence"/>
</dbReference>
<evidence type="ECO:0000259" key="6">
    <source>
        <dbReference type="SMART" id="SM01019"/>
    </source>
</evidence>
<evidence type="ECO:0000256" key="2">
    <source>
        <dbReference type="ARBA" id="ARBA00023015"/>
    </source>
</evidence>
<comment type="caution">
    <text evidence="7">The sequence shown here is derived from an EMBL/GenBank/DDBJ whole genome shotgun (WGS) entry which is preliminary data.</text>
</comment>
<dbReference type="InterPro" id="IPR015300">
    <property type="entry name" value="DNA-bd_pseudobarrel_sf"/>
</dbReference>
<gene>
    <name evidence="7" type="ORF">POM88_041957</name>
</gene>
<evidence type="ECO:0000313" key="8">
    <source>
        <dbReference type="Proteomes" id="UP001237642"/>
    </source>
</evidence>
<protein>
    <recommendedName>
        <fullName evidence="6">TF-B3 domain-containing protein</fullName>
    </recommendedName>
</protein>
<evidence type="ECO:0000256" key="5">
    <source>
        <dbReference type="ARBA" id="ARBA00023242"/>
    </source>
</evidence>
<keyword evidence="3" id="KW-0238">DNA-binding</keyword>
<reference evidence="7" key="2">
    <citation type="submission" date="2023-05" db="EMBL/GenBank/DDBJ databases">
        <authorList>
            <person name="Schelkunov M.I."/>
        </authorList>
    </citation>
    <scope>NUCLEOTIDE SEQUENCE</scope>
    <source>
        <strain evidence="7">Hsosn_3</strain>
        <tissue evidence="7">Leaf</tissue>
    </source>
</reference>
<dbReference type="AlphaFoldDB" id="A0AAD8HFZ5"/>
<accession>A0AAD8HFZ5</accession>
<organism evidence="7 8">
    <name type="scientific">Heracleum sosnowskyi</name>
    <dbReference type="NCBI Taxonomy" id="360622"/>
    <lineage>
        <taxon>Eukaryota</taxon>
        <taxon>Viridiplantae</taxon>
        <taxon>Streptophyta</taxon>
        <taxon>Embryophyta</taxon>
        <taxon>Tracheophyta</taxon>
        <taxon>Spermatophyta</taxon>
        <taxon>Magnoliopsida</taxon>
        <taxon>eudicotyledons</taxon>
        <taxon>Gunneridae</taxon>
        <taxon>Pentapetalae</taxon>
        <taxon>asterids</taxon>
        <taxon>campanulids</taxon>
        <taxon>Apiales</taxon>
        <taxon>Apiaceae</taxon>
        <taxon>Apioideae</taxon>
        <taxon>apioid superclade</taxon>
        <taxon>Tordylieae</taxon>
        <taxon>Tordyliinae</taxon>
        <taxon>Heracleum</taxon>
    </lineage>
</organism>
<keyword evidence="2" id="KW-0805">Transcription regulation</keyword>
<dbReference type="GO" id="GO:0005634">
    <property type="term" value="C:nucleus"/>
    <property type="evidence" value="ECO:0007669"/>
    <property type="project" value="UniProtKB-SubCell"/>
</dbReference>
<dbReference type="Pfam" id="PF02362">
    <property type="entry name" value="B3"/>
    <property type="match status" value="1"/>
</dbReference>
<dbReference type="InterPro" id="IPR003340">
    <property type="entry name" value="B3_DNA-bd"/>
</dbReference>
<keyword evidence="4" id="KW-0804">Transcription</keyword>
<evidence type="ECO:0000313" key="7">
    <source>
        <dbReference type="EMBL" id="KAK1366396.1"/>
    </source>
</evidence>
<name>A0AAD8HFZ5_9APIA</name>
<dbReference type="EMBL" id="JAUIZM010000009">
    <property type="protein sequence ID" value="KAK1366396.1"/>
    <property type="molecule type" value="Genomic_DNA"/>
</dbReference>
<reference evidence="7" key="1">
    <citation type="submission" date="2023-02" db="EMBL/GenBank/DDBJ databases">
        <title>Genome of toxic invasive species Heracleum sosnowskyi carries increased number of genes despite the absence of recent whole-genome duplications.</title>
        <authorList>
            <person name="Schelkunov M."/>
            <person name="Shtratnikova V."/>
            <person name="Makarenko M."/>
            <person name="Klepikova A."/>
            <person name="Omelchenko D."/>
            <person name="Novikova G."/>
            <person name="Obukhova E."/>
            <person name="Bogdanov V."/>
            <person name="Penin A."/>
            <person name="Logacheva M."/>
        </authorList>
    </citation>
    <scope>NUCLEOTIDE SEQUENCE</scope>
    <source>
        <strain evidence="7">Hsosn_3</strain>
        <tissue evidence="7">Leaf</tissue>
    </source>
</reference>
<keyword evidence="5" id="KW-0539">Nucleus</keyword>
<proteinExistence type="predicted"/>
<feature type="domain" description="TF-B3" evidence="6">
    <location>
        <begin position="11"/>
        <end position="100"/>
    </location>
</feature>
<evidence type="ECO:0000256" key="4">
    <source>
        <dbReference type="ARBA" id="ARBA00023163"/>
    </source>
</evidence>
<evidence type="ECO:0000256" key="3">
    <source>
        <dbReference type="ARBA" id="ARBA00023125"/>
    </source>
</evidence>
<comment type="subcellular location">
    <subcellularLocation>
        <location evidence="1">Nucleus</location>
    </subcellularLocation>
</comment>
<evidence type="ECO:0000256" key="1">
    <source>
        <dbReference type="ARBA" id="ARBA00004123"/>
    </source>
</evidence>